<feature type="compositionally biased region" description="Acidic residues" evidence="6">
    <location>
        <begin position="541"/>
        <end position="553"/>
    </location>
</feature>
<dbReference type="InterPro" id="IPR001680">
    <property type="entry name" value="WD40_rpt"/>
</dbReference>
<dbReference type="InterPro" id="IPR020472">
    <property type="entry name" value="WD40_PAC1"/>
</dbReference>
<feature type="repeat" description="WD" evidence="4">
    <location>
        <begin position="299"/>
        <end position="341"/>
    </location>
</feature>
<evidence type="ECO:0000256" key="4">
    <source>
        <dbReference type="PROSITE-ProRule" id="PRU00221"/>
    </source>
</evidence>
<keyword evidence="2 4" id="KW-0853">WD repeat</keyword>
<dbReference type="SMART" id="SM00320">
    <property type="entry name" value="WD40"/>
    <property type="match status" value="4"/>
</dbReference>
<protein>
    <submittedName>
        <fullName evidence="7">Pwp1p</fullName>
    </submittedName>
</protein>
<proteinExistence type="predicted"/>
<dbReference type="PROSITE" id="PS50082">
    <property type="entry name" value="WD_REPEATS_2"/>
    <property type="match status" value="2"/>
</dbReference>
<dbReference type="PANTHER" id="PTHR14091:SF0">
    <property type="entry name" value="PERIODIC TRYPTOPHAN PROTEIN 1 HOMOLOG"/>
    <property type="match status" value="1"/>
</dbReference>
<evidence type="ECO:0000256" key="6">
    <source>
        <dbReference type="SAM" id="MobiDB-lite"/>
    </source>
</evidence>
<accession>A0A167ECF3</accession>
<dbReference type="AlphaFoldDB" id="A0A167ECF3"/>
<dbReference type="InterPro" id="IPR019775">
    <property type="entry name" value="WD40_repeat_CS"/>
</dbReference>
<evidence type="ECO:0000313" key="7">
    <source>
        <dbReference type="EMBL" id="ANB13903.1"/>
    </source>
</evidence>
<feature type="coiled-coil region" evidence="5">
    <location>
        <begin position="31"/>
        <end position="58"/>
    </location>
</feature>
<reference evidence="7 8" key="1">
    <citation type="submission" date="2016-02" db="EMBL/GenBank/DDBJ databases">
        <title>Complete genome sequence and transcriptome regulation of the pentose utilising yeast Sugiyamaella lignohabitans.</title>
        <authorList>
            <person name="Bellasio M."/>
            <person name="Peymann A."/>
            <person name="Valli M."/>
            <person name="Sipitzky M."/>
            <person name="Graf A."/>
            <person name="Sauer M."/>
            <person name="Marx H."/>
            <person name="Mattanovich D."/>
        </authorList>
    </citation>
    <scope>NUCLEOTIDE SEQUENCE [LARGE SCALE GENOMIC DNA]</scope>
    <source>
        <strain evidence="7 8">CBS 10342</strain>
    </source>
</reference>
<name>A0A167ECF3_9ASCO</name>
<dbReference type="Gene3D" id="2.130.10.10">
    <property type="entry name" value="YVTN repeat-like/Quinoprotein amine dehydrogenase"/>
    <property type="match status" value="2"/>
</dbReference>
<dbReference type="Proteomes" id="UP000189580">
    <property type="component" value="Chromosome d"/>
</dbReference>
<dbReference type="GO" id="GO:0006364">
    <property type="term" value="P:rRNA processing"/>
    <property type="evidence" value="ECO:0007669"/>
    <property type="project" value="EnsemblFungi"/>
</dbReference>
<keyword evidence="5" id="KW-0175">Coiled coil</keyword>
<dbReference type="InterPro" id="IPR044285">
    <property type="entry name" value="PWP1"/>
</dbReference>
<dbReference type="PROSITE" id="PS00678">
    <property type="entry name" value="WD_REPEATS_1"/>
    <property type="match status" value="2"/>
</dbReference>
<gene>
    <name evidence="7" type="primary">PWP1</name>
    <name evidence="7" type="ORF">AWJ20_4854</name>
</gene>
<feature type="repeat" description="WD" evidence="4">
    <location>
        <begin position="429"/>
        <end position="464"/>
    </location>
</feature>
<sequence length="567" mass="62332">MISATSWVPRGFAAEFPVKYDLNDEEVERISHLAKLQLKDAQEALEEAEAEGADVNADADAEVTEAADENVDVAVKSEKKSVKFNASNEDGDAEVEEDDDLKEYDLENYDNDEDEGEGEKMGMFNGVQSLAYYEPGEKDPYITLPNAEDEDEEREELQILPSDNLILATKTEDDISYLEVYVYNENSESKNDEEDAIDEPTLYVHHDLMLPSFPLCVEWIGYQAGNKVQASGPDRVGNFAAIGTFEPEIEVWNLDVVDSAYPDLILGQRPDNANDHLSVGPSKKSKKKQKKINSKLRNDQYHVDAVLSLSANKLHRNLLASGSADTTVKLWDLNNGVCAKSFQFHDNKVSTVAFNPVEGSILLSGGYDATAIVSDLRVSGSEGQRKWKVDGDIEGGLWASNGNEFYISTEHGRIHKFDARQEGKSLWTLQAHDDGITSFDVNKFIDGYMVTASTDKSTKLWNLSPASGPSLILSRDLDIGKVFSVGFAPDKEAVGHVVAAGSQGIVRVWDTLSNRTVRGSFGKQVSTLRKESAKEVIVGVTEDDEEEDDDEAGADAAENGGDSDEEM</sequence>
<dbReference type="RefSeq" id="XP_018736380.1">
    <property type="nucleotide sequence ID" value="XM_018881953.1"/>
</dbReference>
<evidence type="ECO:0000256" key="1">
    <source>
        <dbReference type="ARBA" id="ARBA00022553"/>
    </source>
</evidence>
<dbReference type="SUPFAM" id="SSF50978">
    <property type="entry name" value="WD40 repeat-like"/>
    <property type="match status" value="1"/>
</dbReference>
<dbReference type="InterPro" id="IPR015943">
    <property type="entry name" value="WD40/YVTN_repeat-like_dom_sf"/>
</dbReference>
<evidence type="ECO:0000256" key="5">
    <source>
        <dbReference type="SAM" id="Coils"/>
    </source>
</evidence>
<organism evidence="7 8">
    <name type="scientific">Sugiyamaella lignohabitans</name>
    <dbReference type="NCBI Taxonomy" id="796027"/>
    <lineage>
        <taxon>Eukaryota</taxon>
        <taxon>Fungi</taxon>
        <taxon>Dikarya</taxon>
        <taxon>Ascomycota</taxon>
        <taxon>Saccharomycotina</taxon>
        <taxon>Dipodascomycetes</taxon>
        <taxon>Dipodascales</taxon>
        <taxon>Trichomonascaceae</taxon>
        <taxon>Sugiyamaella</taxon>
    </lineage>
</organism>
<dbReference type="PROSITE" id="PS50294">
    <property type="entry name" value="WD_REPEATS_REGION"/>
    <property type="match status" value="2"/>
</dbReference>
<dbReference type="OrthoDB" id="270624at2759"/>
<keyword evidence="8" id="KW-1185">Reference proteome</keyword>
<dbReference type="GO" id="GO:0005634">
    <property type="term" value="C:nucleus"/>
    <property type="evidence" value="ECO:0007669"/>
    <property type="project" value="TreeGrafter"/>
</dbReference>
<dbReference type="EMBL" id="CP014502">
    <property type="protein sequence ID" value="ANB13903.1"/>
    <property type="molecule type" value="Genomic_DNA"/>
</dbReference>
<dbReference type="GeneID" id="30037031"/>
<evidence type="ECO:0000256" key="3">
    <source>
        <dbReference type="ARBA" id="ARBA00022737"/>
    </source>
</evidence>
<keyword evidence="1" id="KW-0597">Phosphoprotein</keyword>
<keyword evidence="3" id="KW-0677">Repeat</keyword>
<evidence type="ECO:0000313" key="8">
    <source>
        <dbReference type="Proteomes" id="UP000189580"/>
    </source>
</evidence>
<dbReference type="PANTHER" id="PTHR14091">
    <property type="entry name" value="PERIODIC TRYPTOPHAN PROTEIN 1"/>
    <property type="match status" value="1"/>
</dbReference>
<feature type="region of interest" description="Disordered" evidence="6">
    <location>
        <begin position="531"/>
        <end position="567"/>
    </location>
</feature>
<dbReference type="PRINTS" id="PR00320">
    <property type="entry name" value="GPROTEINBRPT"/>
</dbReference>
<dbReference type="KEGG" id="slb:AWJ20_4854"/>
<dbReference type="InterPro" id="IPR036322">
    <property type="entry name" value="WD40_repeat_dom_sf"/>
</dbReference>
<evidence type="ECO:0000256" key="2">
    <source>
        <dbReference type="ARBA" id="ARBA00022574"/>
    </source>
</evidence>
<dbReference type="Pfam" id="PF00400">
    <property type="entry name" value="WD40"/>
    <property type="match status" value="3"/>
</dbReference>